<protein>
    <submittedName>
        <fullName evidence="2">Uncharacterized protein</fullName>
    </submittedName>
</protein>
<organism evidence="2 3">
    <name type="scientific">Treponema succinifaciens (strain ATCC 33096 / DSM 2489 / 6091)</name>
    <dbReference type="NCBI Taxonomy" id="869209"/>
    <lineage>
        <taxon>Bacteria</taxon>
        <taxon>Pseudomonadati</taxon>
        <taxon>Spirochaetota</taxon>
        <taxon>Spirochaetia</taxon>
        <taxon>Spirochaetales</taxon>
        <taxon>Treponemataceae</taxon>
        <taxon>Treponema</taxon>
    </lineage>
</organism>
<keyword evidence="3" id="KW-1185">Reference proteome</keyword>
<evidence type="ECO:0000256" key="1">
    <source>
        <dbReference type="SAM" id="Phobius"/>
    </source>
</evidence>
<keyword evidence="1" id="KW-0812">Transmembrane</keyword>
<dbReference type="EMBL" id="CP002631">
    <property type="protein sequence ID" value="AEB13675.1"/>
    <property type="molecule type" value="Genomic_DNA"/>
</dbReference>
<reference evidence="3" key="2">
    <citation type="submission" date="2011-04" db="EMBL/GenBank/DDBJ databases">
        <title>The complete genome of chromosome of Treponema succinifaciens DSM 2489.</title>
        <authorList>
            <person name="Lucas S."/>
            <person name="Copeland A."/>
            <person name="Lapidus A."/>
            <person name="Bruce D."/>
            <person name="Goodwin L."/>
            <person name="Pitluck S."/>
            <person name="Peters L."/>
            <person name="Kyrpides N."/>
            <person name="Mavromatis K."/>
            <person name="Ivanova N."/>
            <person name="Ovchinnikova G."/>
            <person name="Teshima H."/>
            <person name="Detter J.C."/>
            <person name="Tapia R."/>
            <person name="Han C."/>
            <person name="Land M."/>
            <person name="Hauser L."/>
            <person name="Markowitz V."/>
            <person name="Cheng J.-F."/>
            <person name="Hugenholtz P."/>
            <person name="Woyke T."/>
            <person name="Wu D."/>
            <person name="Gronow S."/>
            <person name="Wellnitz S."/>
            <person name="Brambilla E."/>
            <person name="Klenk H.-P."/>
            <person name="Eisen J.A."/>
        </authorList>
    </citation>
    <scope>NUCLEOTIDE SEQUENCE [LARGE SCALE GENOMIC DNA]</scope>
    <source>
        <strain evidence="3">ATCC 33096 / DSM 2489 / 6091</strain>
    </source>
</reference>
<dbReference type="KEGG" id="tsu:Tresu_0739"/>
<gene>
    <name evidence="2" type="ordered locus">Tresu_0739</name>
</gene>
<dbReference type="RefSeq" id="WP_013700974.1">
    <property type="nucleotide sequence ID" value="NC_015385.1"/>
</dbReference>
<name>F2NVG5_TRES6</name>
<feature type="transmembrane region" description="Helical" evidence="1">
    <location>
        <begin position="6"/>
        <end position="25"/>
    </location>
</feature>
<dbReference type="HOGENOM" id="CLU_1447056_0_0_12"/>
<reference evidence="2 3" key="1">
    <citation type="journal article" date="2011" name="Stand. Genomic Sci.">
        <title>Complete genome sequence of Treponema succinifaciens type strain (6091).</title>
        <authorList>
            <person name="Han C."/>
            <person name="Gronow S."/>
            <person name="Teshima H."/>
            <person name="Lapidus A."/>
            <person name="Nolan M."/>
            <person name="Lucas S."/>
            <person name="Hammon N."/>
            <person name="Deshpande S."/>
            <person name="Cheng J.F."/>
            <person name="Zeytun A."/>
            <person name="Tapia R."/>
            <person name="Goodwin L."/>
            <person name="Pitluck S."/>
            <person name="Liolios K."/>
            <person name="Pagani I."/>
            <person name="Ivanova N."/>
            <person name="Mavromatis K."/>
            <person name="Mikhailova N."/>
            <person name="Huntemann M."/>
            <person name="Pati A."/>
            <person name="Chen A."/>
            <person name="Palaniappan K."/>
            <person name="Land M."/>
            <person name="Hauser L."/>
            <person name="Brambilla E.M."/>
            <person name="Rohde M."/>
            <person name="Goker M."/>
            <person name="Woyke T."/>
            <person name="Bristow J."/>
            <person name="Eisen J.A."/>
            <person name="Markowitz V."/>
            <person name="Hugenholtz P."/>
            <person name="Kyrpides N.C."/>
            <person name="Klenk H.P."/>
            <person name="Detter J.C."/>
        </authorList>
    </citation>
    <scope>NUCLEOTIDE SEQUENCE [LARGE SCALE GENOMIC DNA]</scope>
    <source>
        <strain evidence="3">ATCC 33096 / DSM 2489 / 6091</strain>
    </source>
</reference>
<proteinExistence type="predicted"/>
<keyword evidence="1" id="KW-0472">Membrane</keyword>
<keyword evidence="1" id="KW-1133">Transmembrane helix</keyword>
<sequence>MKTWQKYLFIYIPIGFFCCLINFCAKKDNRAPYVEYHLLHELDKTEYSVNDLVTGKNLGKINFSIDNDEVIFDISAEAVSGTLMIGEYGDLYQYSNIDLTNIKVQKQKCKNLDFYSGKVGDWNTIVIMSLDNNDSCEYYKSKNKQRYLFYLLKIFYKR</sequence>
<dbReference type="AlphaFoldDB" id="F2NVG5"/>
<evidence type="ECO:0000313" key="3">
    <source>
        <dbReference type="Proteomes" id="UP000006852"/>
    </source>
</evidence>
<accession>F2NVG5</accession>
<dbReference type="GeneID" id="302997924"/>
<dbReference type="Proteomes" id="UP000006852">
    <property type="component" value="Chromosome"/>
</dbReference>
<evidence type="ECO:0000313" key="2">
    <source>
        <dbReference type="EMBL" id="AEB13675.1"/>
    </source>
</evidence>